<sequence length="273" mass="30481">MSTLAHKVQKDLIQAIDKDDLVLPTLPEVALNIRKAAENPDISVSHLSKVIGRDTALSARLIKVVNSPLLRATQEVTDLHTAITRLGVNYSSNLAIGLVMEQIFHARSDVVEQKMREVWRQSLEIAGICYALCRRYTQLKPDQAALGGLVHQIGVLPILTYAEEHNELLSDPVSLNHVIENIHPLIGDKLLSVWEFPEMLVKLPGQYLDFTRNSDNLDYIDLVQIATVFTHQNDHCAIAKVELNALPSFKKLGLDAMSAKLHDELNTARSMFI</sequence>
<dbReference type="GO" id="GO:0016301">
    <property type="term" value="F:kinase activity"/>
    <property type="evidence" value="ECO:0007669"/>
    <property type="project" value="UniProtKB-KW"/>
</dbReference>
<evidence type="ECO:0000313" key="2">
    <source>
        <dbReference type="EMBL" id="KMN14865.1"/>
    </source>
</evidence>
<dbReference type="PROSITE" id="PS51833">
    <property type="entry name" value="HDOD"/>
    <property type="match status" value="1"/>
</dbReference>
<evidence type="ECO:0000259" key="1">
    <source>
        <dbReference type="PROSITE" id="PS51833"/>
    </source>
</evidence>
<keyword evidence="2" id="KW-0808">Transferase</keyword>
<dbReference type="InterPro" id="IPR052340">
    <property type="entry name" value="RNase_Y/CdgJ"/>
</dbReference>
<dbReference type="InterPro" id="IPR013976">
    <property type="entry name" value="HDOD"/>
</dbReference>
<feature type="domain" description="HDOD" evidence="1">
    <location>
        <begin position="23"/>
        <end position="210"/>
    </location>
</feature>
<accession>A0A0J6IJW5</accession>
<dbReference type="SUPFAM" id="SSF109604">
    <property type="entry name" value="HD-domain/PDEase-like"/>
    <property type="match status" value="1"/>
</dbReference>
<dbReference type="PATRIC" id="fig|1608994.3.peg.1819"/>
<dbReference type="Proteomes" id="UP000036325">
    <property type="component" value="Unassembled WGS sequence"/>
</dbReference>
<dbReference type="AlphaFoldDB" id="A0A0J6J4T9"/>
<gene>
    <name evidence="2" type="ORF">TU86_06100</name>
</gene>
<dbReference type="PANTHER" id="PTHR33525:SF3">
    <property type="entry name" value="RIBONUCLEASE Y"/>
    <property type="match status" value="1"/>
</dbReference>
<dbReference type="STRING" id="1608994.TU86_06100"/>
<dbReference type="Pfam" id="PF08668">
    <property type="entry name" value="HDOD"/>
    <property type="match status" value="1"/>
</dbReference>
<evidence type="ECO:0000313" key="3">
    <source>
        <dbReference type="Proteomes" id="UP000036325"/>
    </source>
</evidence>
<accession>A0A0J6J4T9</accession>
<comment type="caution">
    <text evidence="2">The sequence shown here is derived from an EMBL/GenBank/DDBJ whole genome shotgun (WGS) entry which is preliminary data.</text>
</comment>
<dbReference type="Gene3D" id="1.10.3210.10">
    <property type="entry name" value="Hypothetical protein af1432"/>
    <property type="match status" value="1"/>
</dbReference>
<protein>
    <submittedName>
        <fullName evidence="2">Histidine kinase</fullName>
    </submittedName>
</protein>
<dbReference type="EMBL" id="JYLF01000002">
    <property type="protein sequence ID" value="KMN14865.1"/>
    <property type="molecule type" value="Genomic_DNA"/>
</dbReference>
<dbReference type="RefSeq" id="WP_048363401.1">
    <property type="nucleotide sequence ID" value="NZ_JAAEBV010000005.1"/>
</dbReference>
<dbReference type="PANTHER" id="PTHR33525">
    <property type="match status" value="1"/>
</dbReference>
<proteinExistence type="predicted"/>
<reference evidence="2 3" key="1">
    <citation type="submission" date="2015-02" db="EMBL/GenBank/DDBJ databases">
        <title>Pseudomonas helleri sp. nov. and Pseudomonas weihenstephanensis sp. nov., isolated from raw cows milk.</title>
        <authorList>
            <person name="von Neubeck M."/>
            <person name="Huptas C."/>
            <person name="Wenning M."/>
            <person name="Scherer S."/>
        </authorList>
    </citation>
    <scope>NUCLEOTIDE SEQUENCE [LARGE SCALE GENOMIC DNA]</scope>
    <source>
        <strain evidence="2 3">DSM 29166</strain>
    </source>
</reference>
<name>A0A0J6J4T9_9PSED</name>
<organism evidence="2 3">
    <name type="scientific">Pseudomonas weihenstephanensis</name>
    <dbReference type="NCBI Taxonomy" id="1608994"/>
    <lineage>
        <taxon>Bacteria</taxon>
        <taxon>Pseudomonadati</taxon>
        <taxon>Pseudomonadota</taxon>
        <taxon>Gammaproteobacteria</taxon>
        <taxon>Pseudomonadales</taxon>
        <taxon>Pseudomonadaceae</taxon>
        <taxon>Pseudomonas</taxon>
    </lineage>
</organism>
<dbReference type="OrthoDB" id="598113at2"/>
<keyword evidence="2" id="KW-0418">Kinase</keyword>